<accession>C0EVK6</accession>
<reference evidence="1 2" key="1">
    <citation type="submission" date="2009-01" db="EMBL/GenBank/DDBJ databases">
        <authorList>
            <person name="Fulton L."/>
            <person name="Clifton S."/>
            <person name="Fulton B."/>
            <person name="Xu J."/>
            <person name="Minx P."/>
            <person name="Pepin K.H."/>
            <person name="Johnson M."/>
            <person name="Bhonagiri V."/>
            <person name="Nash W.E."/>
            <person name="Mardis E.R."/>
            <person name="Wilson R.K."/>
        </authorList>
    </citation>
    <scope>NUCLEOTIDE SEQUENCE [LARGE SCALE GENOMIC DNA]</scope>
    <source>
        <strain evidence="1 2">DSM 3353</strain>
    </source>
</reference>
<dbReference type="AlphaFoldDB" id="C0EVK6"/>
<evidence type="ECO:0000313" key="1">
    <source>
        <dbReference type="EMBL" id="EEG36861.1"/>
    </source>
</evidence>
<sequence>MCNLQKVFFKYAIIQNNKKIKTGKNLYLIWFKANELSYKEYKLAERKLNI</sequence>
<name>C0EVK6_9FIRM</name>
<evidence type="ECO:0000313" key="2">
    <source>
        <dbReference type="Proteomes" id="UP000003174"/>
    </source>
</evidence>
<reference evidence="1 2" key="2">
    <citation type="submission" date="2009-02" db="EMBL/GenBank/DDBJ databases">
        <title>Draft genome sequence of Eubacterium hallii (DSM 3353).</title>
        <authorList>
            <person name="Sudarsanam P."/>
            <person name="Ley R."/>
            <person name="Guruge J."/>
            <person name="Turnbaugh P.J."/>
            <person name="Mahowald M."/>
            <person name="Liep D."/>
            <person name="Gordon J."/>
        </authorList>
    </citation>
    <scope>NUCLEOTIDE SEQUENCE [LARGE SCALE GENOMIC DNA]</scope>
    <source>
        <strain evidence="1 2">DSM 3353</strain>
    </source>
</reference>
<dbReference type="Proteomes" id="UP000003174">
    <property type="component" value="Unassembled WGS sequence"/>
</dbReference>
<comment type="caution">
    <text evidence="1">The sequence shown here is derived from an EMBL/GenBank/DDBJ whole genome shotgun (WGS) entry which is preliminary data.</text>
</comment>
<gene>
    <name evidence="1" type="ORF">EUBHAL_01444</name>
</gene>
<dbReference type="EMBL" id="ACEP01000064">
    <property type="protein sequence ID" value="EEG36861.1"/>
    <property type="molecule type" value="Genomic_DNA"/>
</dbReference>
<proteinExistence type="predicted"/>
<protein>
    <submittedName>
        <fullName evidence="1">Uncharacterized protein</fullName>
    </submittedName>
</protein>
<organism evidence="1 2">
    <name type="scientific">Anaerobutyricum hallii DSM 3353</name>
    <dbReference type="NCBI Taxonomy" id="411469"/>
    <lineage>
        <taxon>Bacteria</taxon>
        <taxon>Bacillati</taxon>
        <taxon>Bacillota</taxon>
        <taxon>Clostridia</taxon>
        <taxon>Lachnospirales</taxon>
        <taxon>Lachnospiraceae</taxon>
        <taxon>Anaerobutyricum</taxon>
    </lineage>
</organism>